<evidence type="ECO:0000313" key="2">
    <source>
        <dbReference type="Proteomes" id="UP001498398"/>
    </source>
</evidence>
<accession>A0ABR1K3W3</accession>
<reference evidence="1 2" key="1">
    <citation type="submission" date="2024-01" db="EMBL/GenBank/DDBJ databases">
        <title>A draft genome for the cacao thread blight pathogen Marasmiellus scandens.</title>
        <authorList>
            <person name="Baruah I.K."/>
            <person name="Leung J."/>
            <person name="Bukari Y."/>
            <person name="Amoako-Attah I."/>
            <person name="Meinhardt L.W."/>
            <person name="Bailey B.A."/>
            <person name="Cohen S.P."/>
        </authorList>
    </citation>
    <scope>NUCLEOTIDE SEQUENCE [LARGE SCALE GENOMIC DNA]</scope>
    <source>
        <strain evidence="1 2">GH-19</strain>
    </source>
</reference>
<comment type="caution">
    <text evidence="1">The sequence shown here is derived from an EMBL/GenBank/DDBJ whole genome shotgun (WGS) entry which is preliminary data.</text>
</comment>
<proteinExistence type="predicted"/>
<dbReference type="EMBL" id="JBANRG010000003">
    <property type="protein sequence ID" value="KAK7469007.1"/>
    <property type="molecule type" value="Genomic_DNA"/>
</dbReference>
<organism evidence="1 2">
    <name type="scientific">Marasmiellus scandens</name>
    <dbReference type="NCBI Taxonomy" id="2682957"/>
    <lineage>
        <taxon>Eukaryota</taxon>
        <taxon>Fungi</taxon>
        <taxon>Dikarya</taxon>
        <taxon>Basidiomycota</taxon>
        <taxon>Agaricomycotina</taxon>
        <taxon>Agaricomycetes</taxon>
        <taxon>Agaricomycetidae</taxon>
        <taxon>Agaricales</taxon>
        <taxon>Marasmiineae</taxon>
        <taxon>Omphalotaceae</taxon>
        <taxon>Marasmiellus</taxon>
    </lineage>
</organism>
<evidence type="ECO:0000313" key="1">
    <source>
        <dbReference type="EMBL" id="KAK7469007.1"/>
    </source>
</evidence>
<keyword evidence="2" id="KW-1185">Reference proteome</keyword>
<sequence>MTSSSQTKPREPNSHVFRLIFYLELSPGPAKYSLIFAPMMWCCLSVVTLPLCLDEFAKDRRLLPLMYTQFYVSIILLRHYLSRQEDGMVGYLKNIGWMITLYPVTEIYYDGLAHMFGATDYDTASLRVFRLYREWARQHRGSVTDEPSREAEVGNVLGKLPSGAYDQC</sequence>
<protein>
    <submittedName>
        <fullName evidence="1">Uncharacterized protein</fullName>
    </submittedName>
</protein>
<dbReference type="Proteomes" id="UP001498398">
    <property type="component" value="Unassembled WGS sequence"/>
</dbReference>
<name>A0ABR1K3W3_9AGAR</name>
<gene>
    <name evidence="1" type="ORF">VKT23_003503</name>
</gene>